<feature type="transmembrane region" description="Helical" evidence="7">
    <location>
        <begin position="244"/>
        <end position="264"/>
    </location>
</feature>
<comment type="similarity">
    <text evidence="2">Belongs to the major facilitator superfamily. TCR/Tet family.</text>
</comment>
<feature type="domain" description="Major facilitator superfamily (MFS) profile" evidence="8">
    <location>
        <begin position="91"/>
        <end position="583"/>
    </location>
</feature>
<feature type="transmembrane region" description="Helical" evidence="7">
    <location>
        <begin position="86"/>
        <end position="105"/>
    </location>
</feature>
<dbReference type="AlphaFoldDB" id="A0AAX4JLY0"/>
<feature type="transmembrane region" description="Helical" evidence="7">
    <location>
        <begin position="321"/>
        <end position="342"/>
    </location>
</feature>
<keyword evidence="3 7" id="KW-0812">Transmembrane</keyword>
<keyword evidence="5 7" id="KW-0472">Membrane</keyword>
<accession>A0AAX4JLY0</accession>
<feature type="transmembrane region" description="Helical" evidence="7">
    <location>
        <begin position="494"/>
        <end position="515"/>
    </location>
</feature>
<dbReference type="GO" id="GO:0022857">
    <property type="term" value="F:transmembrane transporter activity"/>
    <property type="evidence" value="ECO:0007669"/>
    <property type="project" value="InterPro"/>
</dbReference>
<keyword evidence="4 7" id="KW-1133">Transmembrane helix</keyword>
<dbReference type="Gene3D" id="1.20.1720.10">
    <property type="entry name" value="Multidrug resistance protein D"/>
    <property type="match status" value="1"/>
</dbReference>
<name>A0AAX4JLY0_9TREE</name>
<dbReference type="PRINTS" id="PR01036">
    <property type="entry name" value="TCRTETB"/>
</dbReference>
<comment type="subcellular location">
    <subcellularLocation>
        <location evidence="1">Membrane</location>
        <topology evidence="1">Multi-pass membrane protein</topology>
    </subcellularLocation>
</comment>
<dbReference type="Gene3D" id="1.20.1250.20">
    <property type="entry name" value="MFS general substrate transporter like domains"/>
    <property type="match status" value="1"/>
</dbReference>
<evidence type="ECO:0000256" key="5">
    <source>
        <dbReference type="ARBA" id="ARBA00023136"/>
    </source>
</evidence>
<feature type="transmembrane region" description="Helical" evidence="7">
    <location>
        <begin position="453"/>
        <end position="474"/>
    </location>
</feature>
<dbReference type="PROSITE" id="PS50850">
    <property type="entry name" value="MFS"/>
    <property type="match status" value="1"/>
</dbReference>
<feature type="compositionally biased region" description="Polar residues" evidence="6">
    <location>
        <begin position="49"/>
        <end position="62"/>
    </location>
</feature>
<dbReference type="InterPro" id="IPR011701">
    <property type="entry name" value="MFS"/>
</dbReference>
<dbReference type="FunFam" id="1.20.1720.10:FF:000014">
    <property type="entry name" value="MFS drug transporter, putative"/>
    <property type="match status" value="1"/>
</dbReference>
<evidence type="ECO:0000313" key="9">
    <source>
        <dbReference type="EMBL" id="WWC86395.1"/>
    </source>
</evidence>
<evidence type="ECO:0000256" key="7">
    <source>
        <dbReference type="SAM" id="Phobius"/>
    </source>
</evidence>
<evidence type="ECO:0000256" key="3">
    <source>
        <dbReference type="ARBA" id="ARBA00022692"/>
    </source>
</evidence>
<feature type="transmembrane region" description="Helical" evidence="7">
    <location>
        <begin position="357"/>
        <end position="377"/>
    </location>
</feature>
<proteinExistence type="inferred from homology"/>
<dbReference type="GO" id="GO:0005886">
    <property type="term" value="C:plasma membrane"/>
    <property type="evidence" value="ECO:0007669"/>
    <property type="project" value="TreeGrafter"/>
</dbReference>
<evidence type="ECO:0000256" key="1">
    <source>
        <dbReference type="ARBA" id="ARBA00004141"/>
    </source>
</evidence>
<dbReference type="PANTHER" id="PTHR23501">
    <property type="entry name" value="MAJOR FACILITATOR SUPERFAMILY"/>
    <property type="match status" value="1"/>
</dbReference>
<dbReference type="InterPro" id="IPR020846">
    <property type="entry name" value="MFS_dom"/>
</dbReference>
<feature type="transmembrane region" description="Helical" evidence="7">
    <location>
        <begin position="155"/>
        <end position="174"/>
    </location>
</feature>
<gene>
    <name evidence="9" type="ORF">L201_001271</name>
</gene>
<dbReference type="SUPFAM" id="SSF103473">
    <property type="entry name" value="MFS general substrate transporter"/>
    <property type="match status" value="2"/>
</dbReference>
<dbReference type="Pfam" id="PF07690">
    <property type="entry name" value="MFS_1"/>
    <property type="match status" value="1"/>
</dbReference>
<feature type="transmembrane region" description="Helical" evidence="7">
    <location>
        <begin position="186"/>
        <end position="206"/>
    </location>
</feature>
<feature type="transmembrane region" description="Helical" evidence="7">
    <location>
        <begin position="126"/>
        <end position="149"/>
    </location>
</feature>
<dbReference type="RefSeq" id="XP_066073158.1">
    <property type="nucleotide sequence ID" value="XM_066217061.1"/>
</dbReference>
<dbReference type="Proteomes" id="UP001355207">
    <property type="component" value="Chromosome 1"/>
</dbReference>
<dbReference type="CDD" id="cd17502">
    <property type="entry name" value="MFS_Azr1_MDR_like"/>
    <property type="match status" value="1"/>
</dbReference>
<feature type="region of interest" description="Disordered" evidence="6">
    <location>
        <begin position="1"/>
        <end position="26"/>
    </location>
</feature>
<feature type="compositionally biased region" description="Basic and acidic residues" evidence="6">
    <location>
        <begin position="63"/>
        <end position="75"/>
    </location>
</feature>
<evidence type="ECO:0000259" key="8">
    <source>
        <dbReference type="PROSITE" id="PS50850"/>
    </source>
</evidence>
<protein>
    <recommendedName>
        <fullName evidence="8">Major facilitator superfamily (MFS) profile domain-containing protein</fullName>
    </recommendedName>
</protein>
<feature type="transmembrane region" description="Helical" evidence="7">
    <location>
        <begin position="561"/>
        <end position="578"/>
    </location>
</feature>
<evidence type="ECO:0000256" key="6">
    <source>
        <dbReference type="SAM" id="MobiDB-lite"/>
    </source>
</evidence>
<dbReference type="GeneID" id="91091943"/>
<feature type="compositionally biased region" description="Polar residues" evidence="6">
    <location>
        <begin position="1"/>
        <end position="25"/>
    </location>
</feature>
<feature type="transmembrane region" description="Helical" evidence="7">
    <location>
        <begin position="290"/>
        <end position="309"/>
    </location>
</feature>
<reference evidence="9 10" key="1">
    <citation type="submission" date="2024-01" db="EMBL/GenBank/DDBJ databases">
        <title>Comparative genomics of Cryptococcus and Kwoniella reveals pathogenesis evolution and contrasting modes of karyotype evolution via chromosome fusion or intercentromeric recombination.</title>
        <authorList>
            <person name="Coelho M.A."/>
            <person name="David-Palma M."/>
            <person name="Shea T."/>
            <person name="Bowers K."/>
            <person name="McGinley-Smith S."/>
            <person name="Mohammad A.W."/>
            <person name="Gnirke A."/>
            <person name="Yurkov A.M."/>
            <person name="Nowrousian M."/>
            <person name="Sun S."/>
            <person name="Cuomo C.A."/>
            <person name="Heitman J."/>
        </authorList>
    </citation>
    <scope>NUCLEOTIDE SEQUENCE [LARGE SCALE GENOMIC DNA]</scope>
    <source>
        <strain evidence="9 10">CBS 6074</strain>
    </source>
</reference>
<dbReference type="EMBL" id="CP144098">
    <property type="protein sequence ID" value="WWC86395.1"/>
    <property type="molecule type" value="Genomic_DNA"/>
</dbReference>
<dbReference type="InterPro" id="IPR036259">
    <property type="entry name" value="MFS_trans_sf"/>
</dbReference>
<feature type="transmembrane region" description="Helical" evidence="7">
    <location>
        <begin position="398"/>
        <end position="416"/>
    </location>
</feature>
<dbReference type="PANTHER" id="PTHR23501:SF198">
    <property type="entry name" value="AZOLE RESISTANCE PROTEIN 1-RELATED"/>
    <property type="match status" value="1"/>
</dbReference>
<evidence type="ECO:0000313" key="10">
    <source>
        <dbReference type="Proteomes" id="UP001355207"/>
    </source>
</evidence>
<feature type="region of interest" description="Disordered" evidence="6">
    <location>
        <begin position="49"/>
        <end position="76"/>
    </location>
</feature>
<feature type="transmembrane region" description="Helical" evidence="7">
    <location>
        <begin position="422"/>
        <end position="441"/>
    </location>
</feature>
<keyword evidence="10" id="KW-1185">Reference proteome</keyword>
<feature type="transmembrane region" description="Helical" evidence="7">
    <location>
        <begin position="212"/>
        <end position="232"/>
    </location>
</feature>
<organism evidence="9 10">
    <name type="scientific">Kwoniella dendrophila CBS 6074</name>
    <dbReference type="NCBI Taxonomy" id="1295534"/>
    <lineage>
        <taxon>Eukaryota</taxon>
        <taxon>Fungi</taxon>
        <taxon>Dikarya</taxon>
        <taxon>Basidiomycota</taxon>
        <taxon>Agaricomycotina</taxon>
        <taxon>Tremellomycetes</taxon>
        <taxon>Tremellales</taxon>
        <taxon>Cryptococcaceae</taxon>
        <taxon>Kwoniella</taxon>
    </lineage>
</organism>
<evidence type="ECO:0000256" key="4">
    <source>
        <dbReference type="ARBA" id="ARBA00022989"/>
    </source>
</evidence>
<evidence type="ECO:0000256" key="2">
    <source>
        <dbReference type="ARBA" id="ARBA00007520"/>
    </source>
</evidence>
<sequence>MSTTHDSAANHSHSNGHQQEPTILQSVERGLASEAVEYGQAQTPILSRTGSQDLTLNNSNHSGKVEGKDVEKAQPEQDTSGLLSGYRLYLVFLSLMLSVFMFALDQSIVSTAIPQIVSEFQAFDQVSWIITGYFLTQCGLILLVGQLLTIIKAKWMLLGAVFFFELGSLICAVAKDMTTLIGGRAVQGIGASGMFVSILAVIAVVTRVDQRAAFMASFGIVFVISSVVGPLLGGVFTERVSWRWCFWINLPFGGVAAAAVVFLLPARDPEVNENTPHDRTILGKLRRMDWVGTALIFLTITCLLLALAWGGNQYAWGNWRIILLFILGGFLVIAFGAWQVYYDKHALIPLSLLTNRSVIACAGAMFFFMLAMLGGTYQLPLFYQAGRAHSPEKSGIDIIAFMLSICVAIFISGGVTTKFGRYYPFLLIGPPISAIGFGLLYTMDAQMSNSRILGYQILAGFGIGLSFQNVLIAVQAEYHDRPALLPQATGIVSFFQLTGAAIGIGIINTVQSVFLNTEIKKLAPNVPFEMVRQSVSAIYELPVDQQPPVIEAYIISITKSFIPIIAACILALIFGAFIRNHNMLTKGGAGAAHMA</sequence>